<organism evidence="3 4">
    <name type="scientific">Phrynosoma platyrhinos</name>
    <name type="common">Desert horned lizard</name>
    <dbReference type="NCBI Taxonomy" id="52577"/>
    <lineage>
        <taxon>Eukaryota</taxon>
        <taxon>Metazoa</taxon>
        <taxon>Chordata</taxon>
        <taxon>Craniata</taxon>
        <taxon>Vertebrata</taxon>
        <taxon>Euteleostomi</taxon>
        <taxon>Lepidosauria</taxon>
        <taxon>Squamata</taxon>
        <taxon>Bifurcata</taxon>
        <taxon>Unidentata</taxon>
        <taxon>Episquamata</taxon>
        <taxon>Toxicofera</taxon>
        <taxon>Iguania</taxon>
        <taxon>Phrynosomatidae</taxon>
        <taxon>Phrynosomatinae</taxon>
        <taxon>Phrynosoma</taxon>
    </lineage>
</organism>
<evidence type="ECO:0000313" key="3">
    <source>
        <dbReference type="EMBL" id="KAH0630616.1"/>
    </source>
</evidence>
<dbReference type="SUPFAM" id="SSF47353">
    <property type="entry name" value="Retrovirus capsid dimerization domain-like"/>
    <property type="match status" value="1"/>
</dbReference>
<evidence type="ECO:0000256" key="1">
    <source>
        <dbReference type="ARBA" id="ARBA00023242"/>
    </source>
</evidence>
<gene>
    <name evidence="3" type="ORF">JD844_013853</name>
</gene>
<dbReference type="InterPro" id="IPR003309">
    <property type="entry name" value="SCAN_dom"/>
</dbReference>
<name>A0ABQ7TM51_PHRPL</name>
<proteinExistence type="predicted"/>
<keyword evidence="4" id="KW-1185">Reference proteome</keyword>
<dbReference type="Pfam" id="PF02023">
    <property type="entry name" value="SCAN"/>
    <property type="match status" value="1"/>
</dbReference>
<dbReference type="PANTHER" id="PTHR45935">
    <property type="entry name" value="PROTEIN ZBED8-RELATED"/>
    <property type="match status" value="1"/>
</dbReference>
<dbReference type="Gene3D" id="1.10.4020.10">
    <property type="entry name" value="DNA breaking-rejoining enzymes"/>
    <property type="match status" value="1"/>
</dbReference>
<accession>A0ABQ7TM51</accession>
<comment type="caution">
    <text evidence="3">The sequence shown here is derived from an EMBL/GenBank/DDBJ whole genome shotgun (WGS) entry which is preliminary data.</text>
</comment>
<keyword evidence="1" id="KW-0539">Nucleus</keyword>
<dbReference type="PROSITE" id="PS50804">
    <property type="entry name" value="SCAN_BOX"/>
    <property type="match status" value="1"/>
</dbReference>
<evidence type="ECO:0000259" key="2">
    <source>
        <dbReference type="PROSITE" id="PS50804"/>
    </source>
</evidence>
<dbReference type="EMBL" id="JAIPUX010000439">
    <property type="protein sequence ID" value="KAH0630616.1"/>
    <property type="molecule type" value="Genomic_DNA"/>
</dbReference>
<dbReference type="SMART" id="SM00431">
    <property type="entry name" value="SCAN"/>
    <property type="match status" value="1"/>
</dbReference>
<dbReference type="PANTHER" id="PTHR45935:SF15">
    <property type="entry name" value="SCAN BOX DOMAIN-CONTAINING PROTEIN"/>
    <property type="match status" value="1"/>
</dbReference>
<dbReference type="CDD" id="cd07936">
    <property type="entry name" value="SCAN"/>
    <property type="match status" value="1"/>
</dbReference>
<protein>
    <recommendedName>
        <fullName evidence="2">SCAN box domain-containing protein</fullName>
    </recommendedName>
</protein>
<feature type="domain" description="SCAN box" evidence="2">
    <location>
        <begin position="57"/>
        <end position="135"/>
    </location>
</feature>
<dbReference type="InterPro" id="IPR038269">
    <property type="entry name" value="SCAN_sf"/>
</dbReference>
<evidence type="ECO:0000313" key="4">
    <source>
        <dbReference type="Proteomes" id="UP000826234"/>
    </source>
</evidence>
<reference evidence="3 4" key="1">
    <citation type="journal article" date="2022" name="Gigascience">
        <title>A chromosome-level genome assembly and annotation of the desert horned lizard, Phrynosoma platyrhinos, provides insight into chromosomal rearrangements among reptiles.</title>
        <authorList>
            <person name="Koochekian N."/>
            <person name="Ascanio A."/>
            <person name="Farleigh K."/>
            <person name="Card D.C."/>
            <person name="Schield D.R."/>
            <person name="Castoe T.A."/>
            <person name="Jezkova T."/>
        </authorList>
    </citation>
    <scope>NUCLEOTIDE SEQUENCE [LARGE SCALE GENOMIC DNA]</scope>
    <source>
        <strain evidence="3">NK-2021</strain>
    </source>
</reference>
<dbReference type="InterPro" id="IPR050916">
    <property type="entry name" value="SCAN-C2H2_zinc_finger"/>
</dbReference>
<dbReference type="Proteomes" id="UP000826234">
    <property type="component" value="Unassembled WGS sequence"/>
</dbReference>
<sequence>MLEATLDCGLKMEQQAKACSDVGIGLHIIQVGSGGEFWERTVQKALDDNTVPTDIQRQRFRQFRYQEAKGPQEVCNRLRTLCHQWLKPEQHTKNHILDLVILEQFLAILPQEMESWVREYGAETSSQAVALAERFLLSQAEGKKQEVKQEVKQEPDTFLEVSANLPEPGKLLCTPVISSLHNGGVEMASEQMDQVGGITFVG</sequence>